<evidence type="ECO:0000313" key="3">
    <source>
        <dbReference type="Proteomes" id="UP001252186"/>
    </source>
</evidence>
<accession>A0ABU2Y8G2</accession>
<gene>
    <name evidence="2" type="ORF">RM519_12190</name>
</gene>
<reference evidence="2 3" key="1">
    <citation type="submission" date="2023-09" db="EMBL/GenBank/DDBJ databases">
        <authorList>
            <person name="Rey-Velasco X."/>
        </authorList>
    </citation>
    <scope>NUCLEOTIDE SEQUENCE [LARGE SCALE GENOMIC DNA]</scope>
    <source>
        <strain evidence="2 3">P050</strain>
    </source>
</reference>
<dbReference type="Gene3D" id="2.40.160.130">
    <property type="entry name" value="Capsule assembly protein Wzi"/>
    <property type="match status" value="1"/>
</dbReference>
<dbReference type="EMBL" id="JAVRHV010000007">
    <property type="protein sequence ID" value="MDT0554012.1"/>
    <property type="molecule type" value="Genomic_DNA"/>
</dbReference>
<feature type="chain" id="PRO_5047336830" evidence="1">
    <location>
        <begin position="25"/>
        <end position="688"/>
    </location>
</feature>
<proteinExistence type="predicted"/>
<feature type="signal peptide" evidence="1">
    <location>
        <begin position="1"/>
        <end position="24"/>
    </location>
</feature>
<keyword evidence="3" id="KW-1185">Reference proteome</keyword>
<dbReference type="RefSeq" id="WP_311594097.1">
    <property type="nucleotide sequence ID" value="NZ_JAVRHV010000007.1"/>
</dbReference>
<organism evidence="2 3">
    <name type="scientific">Urechidicola vernalis</name>
    <dbReference type="NCBI Taxonomy" id="3075600"/>
    <lineage>
        <taxon>Bacteria</taxon>
        <taxon>Pseudomonadati</taxon>
        <taxon>Bacteroidota</taxon>
        <taxon>Flavobacteriia</taxon>
        <taxon>Flavobacteriales</taxon>
        <taxon>Flavobacteriaceae</taxon>
        <taxon>Urechidicola</taxon>
    </lineage>
</organism>
<comment type="caution">
    <text evidence="2">The sequence shown here is derived from an EMBL/GenBank/DDBJ whole genome shotgun (WGS) entry which is preliminary data.</text>
</comment>
<name>A0ABU2Y8G2_9FLAO</name>
<sequence>MKLKIKRTNLLMLFMLLISTIAFSQKEKYPVYKGCEEVDAEALKVCFKEKVTTEVISKLQLPEEMKKDSVKQTINIVFYVDKEGEFEILYVNSPYKDLKTEVERVFSELPTVIPAKYNNHNVEMQFVLPIHIPLDPNQGKIVQEVKELPAEEPLNLIIPDSLNLLEHHSQLNMPYTHQEYSALDYHFNKGANSHTAVKPYVYSEIEAYADLDAQKAVLMKDKKSWGGRKLWNEHMFQIESKDYWFTIDPVLDLQIGKDNSDVDFTYNNTRALLVQGSLGKKFSFSTTLYESQGRFADYVNRYAESIRPSGGNPAIIPGRGIAKEFNEDAYDYPVAVGYLSFTPSKYFNFQFGHGKNFIGDGYRSMFLSDNATPYPFFKINTKFWKIKYTNIWMSMRDVRPEVTEEGVFKTKYVASHYLSWNVTKKLNLGFFESVIWDDTNNRGFDMNYLNPIIFYRAIEFSTGSRSGNALIGLSAKFKWNERFSLYTQLMLDEMTIGEVGGNEGYWGNKNGFQIGAKYHHAFGVENLHLQAEYNSVRPFTYAHNFPTLNYGHSNQALGHSWGSNFYEIVGIANYTNGRWYGNMKLNIGEKGFDIIGDPVSYGGDIYRDYSDRNGDYGHEIGQGNTTNIFIGDLQVGYVLNPATNLKLFGSFTYRSFDAENENPIWESTNSTWFNVGLRTDLFDWNFDF</sequence>
<protein>
    <submittedName>
        <fullName evidence="2">Gliding motility protein RemB</fullName>
    </submittedName>
</protein>
<dbReference type="InterPro" id="IPR038636">
    <property type="entry name" value="Wzi_sf"/>
</dbReference>
<dbReference type="Proteomes" id="UP001252186">
    <property type="component" value="Unassembled WGS sequence"/>
</dbReference>
<evidence type="ECO:0000313" key="2">
    <source>
        <dbReference type="EMBL" id="MDT0554012.1"/>
    </source>
</evidence>
<evidence type="ECO:0000256" key="1">
    <source>
        <dbReference type="SAM" id="SignalP"/>
    </source>
</evidence>
<keyword evidence="1" id="KW-0732">Signal</keyword>